<feature type="binding site" evidence="8">
    <location>
        <position position="144"/>
    </location>
    <ligand>
        <name>Zn(2+)</name>
        <dbReference type="ChEBI" id="CHEBI:29105"/>
        <label>1</label>
        <note>catalytic</note>
    </ligand>
</feature>
<evidence type="ECO:0000256" key="3">
    <source>
        <dbReference type="ARBA" id="ARBA00022722"/>
    </source>
</evidence>
<evidence type="ECO:0000259" key="9">
    <source>
        <dbReference type="SMART" id="SM00849"/>
    </source>
</evidence>
<feature type="binding site" evidence="8">
    <location>
        <position position="64"/>
    </location>
    <ligand>
        <name>Zn(2+)</name>
        <dbReference type="ChEBI" id="CHEBI:29105"/>
        <label>1</label>
        <note>catalytic</note>
    </ligand>
</feature>
<evidence type="ECO:0000256" key="4">
    <source>
        <dbReference type="ARBA" id="ARBA00022723"/>
    </source>
</evidence>
<dbReference type="GO" id="GO:0042781">
    <property type="term" value="F:3'-tRNA processing endoribonuclease activity"/>
    <property type="evidence" value="ECO:0007669"/>
    <property type="project" value="UniProtKB-EC"/>
</dbReference>
<evidence type="ECO:0000256" key="1">
    <source>
        <dbReference type="ARBA" id="ARBA00011738"/>
    </source>
</evidence>
<keyword evidence="11" id="KW-1185">Reference proteome</keyword>
<feature type="binding site" evidence="8">
    <location>
        <position position="211"/>
    </location>
    <ligand>
        <name>Zn(2+)</name>
        <dbReference type="ChEBI" id="CHEBI:29105"/>
        <label>2</label>
        <note>catalytic</note>
    </ligand>
</feature>
<keyword evidence="4 8" id="KW-0479">Metal-binding</keyword>
<dbReference type="Proteomes" id="UP001595685">
    <property type="component" value="Unassembled WGS sequence"/>
</dbReference>
<organism evidence="10 11">
    <name type="scientific">Aquipuribacter hungaricus</name>
    <dbReference type="NCBI Taxonomy" id="545624"/>
    <lineage>
        <taxon>Bacteria</taxon>
        <taxon>Bacillati</taxon>
        <taxon>Actinomycetota</taxon>
        <taxon>Actinomycetes</taxon>
        <taxon>Micrococcales</taxon>
        <taxon>Intrasporangiaceae</taxon>
        <taxon>Aquipuribacter</taxon>
    </lineage>
</organism>
<evidence type="ECO:0000256" key="8">
    <source>
        <dbReference type="HAMAP-Rule" id="MF_01818"/>
    </source>
</evidence>
<protein>
    <recommendedName>
        <fullName evidence="8">Ribonuclease Z</fullName>
        <shortName evidence="8">RNase Z</shortName>
        <ecNumber evidence="8">3.1.26.11</ecNumber>
    </recommendedName>
    <alternativeName>
        <fullName evidence="8">tRNA 3 endonuclease</fullName>
    </alternativeName>
    <alternativeName>
        <fullName evidence="8">tRNase Z</fullName>
    </alternativeName>
</protein>
<keyword evidence="7 8" id="KW-0862">Zinc</keyword>
<sequence>MVRELVVLGTASQVPTRARNHNGYLLRWDGEGVLVDPGEGTQRQMTYADVSASSVTRVCLTHLHGDHCLGLPGVVQRMALDGVAREVPVHFPAGGEAHVAALLASSAHVETLQVRPAPVPPTPAPGVVVADGAAWTLTAVALDHRVPTVGYRLQEADGVRMLPERLAALSVAGPDVGRLQREGVVEMGGRRVALDEVSEPRPGQSVAVVMDTRACDGALALARGVDLLVCESTFLDADRDLAERYGHLTARQAGELAARAGARRLVLTHFSQRYGDSGEPFLAEAQQVHDDVVAAEDGMRVAVPRRR</sequence>
<comment type="catalytic activity">
    <reaction evidence="8">
        <text>Endonucleolytic cleavage of RNA, removing extra 3' nucleotides from tRNA precursor, generating 3' termini of tRNAs. A 3'-hydroxy group is left at the tRNA terminus and a 5'-phosphoryl group is left at the trailer molecule.</text>
        <dbReference type="EC" id="3.1.26.11"/>
    </reaction>
</comment>
<comment type="function">
    <text evidence="8">Zinc phosphodiesterase, which displays some tRNA 3'-processing endonuclease activity. Probably involved in tRNA maturation, by removing a 3'-trailer from precursor tRNA.</text>
</comment>
<evidence type="ECO:0000256" key="6">
    <source>
        <dbReference type="ARBA" id="ARBA00022801"/>
    </source>
</evidence>
<keyword evidence="6 8" id="KW-0378">Hydrolase</keyword>
<comment type="subunit">
    <text evidence="1 8">Homodimer.</text>
</comment>
<dbReference type="RefSeq" id="WP_340290997.1">
    <property type="nucleotide sequence ID" value="NZ_JBBEOI010000027.1"/>
</dbReference>
<keyword evidence="5 8" id="KW-0255">Endonuclease</keyword>
<dbReference type="InterPro" id="IPR001279">
    <property type="entry name" value="Metallo-B-lactamas"/>
</dbReference>
<comment type="similarity">
    <text evidence="8">Belongs to the RNase Z family.</text>
</comment>
<comment type="caution">
    <text evidence="10">The sequence shown here is derived from an EMBL/GenBank/DDBJ whole genome shotgun (WGS) entry which is preliminary data.</text>
</comment>
<dbReference type="InterPro" id="IPR013471">
    <property type="entry name" value="RNase_Z/BN"/>
</dbReference>
<feature type="binding site" evidence="8">
    <location>
        <position position="66"/>
    </location>
    <ligand>
        <name>Zn(2+)</name>
        <dbReference type="ChEBI" id="CHEBI:29105"/>
        <label>2</label>
        <note>catalytic</note>
    </ligand>
</feature>
<feature type="domain" description="Metallo-beta-lactamase" evidence="9">
    <location>
        <begin position="20"/>
        <end position="181"/>
    </location>
</feature>
<feature type="binding site" evidence="8">
    <location>
        <position position="67"/>
    </location>
    <ligand>
        <name>Zn(2+)</name>
        <dbReference type="ChEBI" id="CHEBI:29105"/>
        <label>2</label>
        <note>catalytic</note>
    </ligand>
</feature>
<keyword evidence="2 8" id="KW-0819">tRNA processing</keyword>
<feature type="binding site" evidence="8">
    <location>
        <position position="269"/>
    </location>
    <ligand>
        <name>Zn(2+)</name>
        <dbReference type="ChEBI" id="CHEBI:29105"/>
        <label>2</label>
        <note>catalytic</note>
    </ligand>
</feature>
<feature type="binding site" evidence="8">
    <location>
        <position position="62"/>
    </location>
    <ligand>
        <name>Zn(2+)</name>
        <dbReference type="ChEBI" id="CHEBI:29105"/>
        <label>1</label>
        <note>catalytic</note>
    </ligand>
</feature>
<dbReference type="EMBL" id="JBHRWW010000005">
    <property type="protein sequence ID" value="MFC3688617.1"/>
    <property type="molecule type" value="Genomic_DNA"/>
</dbReference>
<evidence type="ECO:0000256" key="2">
    <source>
        <dbReference type="ARBA" id="ARBA00022694"/>
    </source>
</evidence>
<dbReference type="NCBIfam" id="NF000805">
    <property type="entry name" value="PRK00055.2-3"/>
    <property type="match status" value="1"/>
</dbReference>
<dbReference type="InterPro" id="IPR036866">
    <property type="entry name" value="RibonucZ/Hydroxyglut_hydro"/>
</dbReference>
<dbReference type="CDD" id="cd07717">
    <property type="entry name" value="RNaseZ_ZiPD-like_MBL-fold"/>
    <property type="match status" value="1"/>
</dbReference>
<evidence type="ECO:0000313" key="11">
    <source>
        <dbReference type="Proteomes" id="UP001595685"/>
    </source>
</evidence>
<gene>
    <name evidence="8" type="primary">rnz</name>
    <name evidence="10" type="ORF">ACFOLH_09720</name>
</gene>
<dbReference type="SMART" id="SM00849">
    <property type="entry name" value="Lactamase_B"/>
    <property type="match status" value="1"/>
</dbReference>
<dbReference type="PANTHER" id="PTHR46018:SF2">
    <property type="entry name" value="ZINC PHOSPHODIESTERASE ELAC PROTEIN 1"/>
    <property type="match status" value="1"/>
</dbReference>
<feature type="binding site" evidence="8">
    <location>
        <position position="211"/>
    </location>
    <ligand>
        <name>Zn(2+)</name>
        <dbReference type="ChEBI" id="CHEBI:29105"/>
        <label>1</label>
        <note>catalytic</note>
    </ligand>
</feature>
<dbReference type="Pfam" id="PF12706">
    <property type="entry name" value="Lactamase_B_2"/>
    <property type="match status" value="1"/>
</dbReference>
<keyword evidence="3 8" id="KW-0540">Nuclease</keyword>
<name>A0ABV7WI59_9MICO</name>
<evidence type="ECO:0000256" key="7">
    <source>
        <dbReference type="ARBA" id="ARBA00022833"/>
    </source>
</evidence>
<dbReference type="PANTHER" id="PTHR46018">
    <property type="entry name" value="ZINC PHOSPHODIESTERASE ELAC PROTEIN 1"/>
    <property type="match status" value="1"/>
</dbReference>
<dbReference type="Gene3D" id="3.60.15.10">
    <property type="entry name" value="Ribonuclease Z/Hydroxyacylglutathione hydrolase-like"/>
    <property type="match status" value="1"/>
</dbReference>
<dbReference type="EC" id="3.1.26.11" evidence="8"/>
<accession>A0ABV7WI59</accession>
<evidence type="ECO:0000313" key="10">
    <source>
        <dbReference type="EMBL" id="MFC3688617.1"/>
    </source>
</evidence>
<dbReference type="SUPFAM" id="SSF56281">
    <property type="entry name" value="Metallo-hydrolase/oxidoreductase"/>
    <property type="match status" value="1"/>
</dbReference>
<evidence type="ECO:0000256" key="5">
    <source>
        <dbReference type="ARBA" id="ARBA00022759"/>
    </source>
</evidence>
<comment type="cofactor">
    <cofactor evidence="8">
        <name>Zn(2+)</name>
        <dbReference type="ChEBI" id="CHEBI:29105"/>
    </cofactor>
    <text evidence="8">Binds 2 Zn(2+) ions.</text>
</comment>
<dbReference type="Pfam" id="PF00753">
    <property type="entry name" value="Lactamase_B"/>
    <property type="match status" value="1"/>
</dbReference>
<dbReference type="HAMAP" id="MF_01818">
    <property type="entry name" value="RNase_Z_BN"/>
    <property type="match status" value="1"/>
</dbReference>
<feature type="active site" description="Proton acceptor" evidence="8">
    <location>
        <position position="66"/>
    </location>
</feature>
<proteinExistence type="inferred from homology"/>
<reference evidence="11" key="1">
    <citation type="journal article" date="2019" name="Int. J. Syst. Evol. Microbiol.">
        <title>The Global Catalogue of Microorganisms (GCM) 10K type strain sequencing project: providing services to taxonomists for standard genome sequencing and annotation.</title>
        <authorList>
            <consortium name="The Broad Institute Genomics Platform"/>
            <consortium name="The Broad Institute Genome Sequencing Center for Infectious Disease"/>
            <person name="Wu L."/>
            <person name="Ma J."/>
        </authorList>
    </citation>
    <scope>NUCLEOTIDE SEQUENCE [LARGE SCALE GENOMIC DNA]</scope>
    <source>
        <strain evidence="11">NCAIM B.02333</strain>
    </source>
</reference>